<accession>A0A0M8JQ93</accession>
<dbReference type="EMBL" id="DF967975">
    <property type="protein sequence ID" value="GAP19342.1"/>
    <property type="molecule type" value="Genomic_DNA"/>
</dbReference>
<dbReference type="Proteomes" id="UP000050501">
    <property type="component" value="Unassembled WGS sequence"/>
</dbReference>
<keyword evidence="1" id="KW-1133">Transmembrane helix</keyword>
<name>A0A0M8JQ93_9CHLR</name>
<feature type="transmembrane region" description="Helical" evidence="1">
    <location>
        <begin position="48"/>
        <end position="70"/>
    </location>
</feature>
<proteinExistence type="predicted"/>
<evidence type="ECO:0000313" key="2">
    <source>
        <dbReference type="EMBL" id="GAP19342.1"/>
    </source>
</evidence>
<evidence type="ECO:0000313" key="3">
    <source>
        <dbReference type="EMBL" id="KPL80888.1"/>
    </source>
</evidence>
<feature type="transmembrane region" description="Helical" evidence="1">
    <location>
        <begin position="117"/>
        <end position="135"/>
    </location>
</feature>
<keyword evidence="1" id="KW-0812">Transmembrane</keyword>
<reference evidence="3 4" key="2">
    <citation type="submission" date="2015-07" db="EMBL/GenBank/DDBJ databases">
        <title>Genome sequence of Levilinea saccharolytica DSM 16555.</title>
        <authorList>
            <person name="Hemp J."/>
            <person name="Ward L.M."/>
            <person name="Pace L.A."/>
            <person name="Fischer W.W."/>
        </authorList>
    </citation>
    <scope>NUCLEOTIDE SEQUENCE [LARGE SCALE GENOMIC DNA]</scope>
    <source>
        <strain evidence="3 4">KIBI-1</strain>
    </source>
</reference>
<dbReference type="STRING" id="229921.ADN01_10340"/>
<dbReference type="RefSeq" id="WP_062419628.1">
    <property type="nucleotide sequence ID" value="NZ_BBXZ01000172.1"/>
</dbReference>
<keyword evidence="1" id="KW-0472">Membrane</keyword>
<feature type="transmembrane region" description="Helical" evidence="1">
    <location>
        <begin position="179"/>
        <end position="199"/>
    </location>
</feature>
<protein>
    <submittedName>
        <fullName evidence="2">Uncharacterized protein</fullName>
    </submittedName>
</protein>
<feature type="transmembrane region" description="Helical" evidence="1">
    <location>
        <begin position="82"/>
        <end position="105"/>
    </location>
</feature>
<sequence length="208" mass="23063">MSVPPSRSTRWQWLALALTLGLIALTAFLAPEERSLGANLRLIMVHGAWVWVGKIVFGAAALAGAAGLLLRRLDVHRWSQALAHTGLTFWLTYLPMALLVMQLTWGGLYLDEPRWRVPFTFGVVGLLLQVGLWLASVPWLSSAANLGFGAALWWSLGGLQNILHPDAPIAQSDSTRIQFFFILLLVFTLVLAVQVAFLWRRAARKRTP</sequence>
<organism evidence="2">
    <name type="scientific">Levilinea saccharolytica</name>
    <dbReference type="NCBI Taxonomy" id="229921"/>
    <lineage>
        <taxon>Bacteria</taxon>
        <taxon>Bacillati</taxon>
        <taxon>Chloroflexota</taxon>
        <taxon>Anaerolineae</taxon>
        <taxon>Anaerolineales</taxon>
        <taxon>Anaerolineaceae</taxon>
        <taxon>Levilinea</taxon>
    </lineage>
</organism>
<dbReference type="EMBL" id="LGCM01000038">
    <property type="protein sequence ID" value="KPL80888.1"/>
    <property type="molecule type" value="Genomic_DNA"/>
</dbReference>
<dbReference type="OrthoDB" id="161952at2"/>
<evidence type="ECO:0000256" key="1">
    <source>
        <dbReference type="SAM" id="Phobius"/>
    </source>
</evidence>
<feature type="transmembrane region" description="Helical" evidence="1">
    <location>
        <begin position="142"/>
        <end position="159"/>
    </location>
</feature>
<keyword evidence="4" id="KW-1185">Reference proteome</keyword>
<reference evidence="2" key="1">
    <citation type="journal article" date="2015" name="Genome Announc.">
        <title>Draft Genome Sequences of Anaerolinea thermolimosa IMO-1, Bellilinea caldifistulae GOMI-1, Leptolinea tardivitalis YMTK-2, Levilinea saccharolytica KIBI-1, Longilinea arvoryzae KOME-1, Previously Described as Members of the Class Anaerolineae (Chloroflexi).</title>
        <authorList>
            <person name="Matsuura N."/>
            <person name="Tourlousse M.D."/>
            <person name="Ohashi A."/>
            <person name="Hugenholtz P."/>
            <person name="Sekiguchi Y."/>
        </authorList>
    </citation>
    <scope>NUCLEOTIDE SEQUENCE</scope>
    <source>
        <strain evidence="2">KIBI-1</strain>
    </source>
</reference>
<evidence type="ECO:0000313" key="4">
    <source>
        <dbReference type="Proteomes" id="UP000050501"/>
    </source>
</evidence>
<gene>
    <name evidence="3" type="ORF">ADN01_10340</name>
    <name evidence="2" type="ORF">LSAC_03244</name>
</gene>
<dbReference type="AlphaFoldDB" id="A0A0M8JQ93"/>